<accession>A0ACC0B662</accession>
<evidence type="ECO:0000313" key="2">
    <source>
        <dbReference type="Proteomes" id="UP001060085"/>
    </source>
</evidence>
<gene>
    <name evidence="1" type="ORF">M9H77_17871</name>
</gene>
<sequence length="206" mass="24404">MKKPSLFYFKNSKSKECQCWKGENFEEGGSRRGGRIGIGKRVATGVRATRRFIFVKEVANFEEWTRKRRKIAPGHRVDLSNMEGMEIIPNLFEDIGWGPLHTINELYYPEMIHEFYANLHKGRIQKKRNITYQWVISMVSGRDIFFDDRLLNTILETPDDEQKMPKRSFKGNLQRSKRSLKTTRIYEDEVIKLNTLKTRRIVRCIL</sequence>
<evidence type="ECO:0000313" key="1">
    <source>
        <dbReference type="EMBL" id="KAI5668018.1"/>
    </source>
</evidence>
<keyword evidence="2" id="KW-1185">Reference proteome</keyword>
<organism evidence="1 2">
    <name type="scientific">Catharanthus roseus</name>
    <name type="common">Madagascar periwinkle</name>
    <name type="synonym">Vinca rosea</name>
    <dbReference type="NCBI Taxonomy" id="4058"/>
    <lineage>
        <taxon>Eukaryota</taxon>
        <taxon>Viridiplantae</taxon>
        <taxon>Streptophyta</taxon>
        <taxon>Embryophyta</taxon>
        <taxon>Tracheophyta</taxon>
        <taxon>Spermatophyta</taxon>
        <taxon>Magnoliopsida</taxon>
        <taxon>eudicotyledons</taxon>
        <taxon>Gunneridae</taxon>
        <taxon>Pentapetalae</taxon>
        <taxon>asterids</taxon>
        <taxon>lamiids</taxon>
        <taxon>Gentianales</taxon>
        <taxon>Apocynaceae</taxon>
        <taxon>Rauvolfioideae</taxon>
        <taxon>Vinceae</taxon>
        <taxon>Catharanthinae</taxon>
        <taxon>Catharanthus</taxon>
    </lineage>
</organism>
<dbReference type="Proteomes" id="UP001060085">
    <property type="component" value="Linkage Group LG04"/>
</dbReference>
<reference evidence="2" key="1">
    <citation type="journal article" date="2023" name="Nat. Plants">
        <title>Single-cell RNA sequencing provides a high-resolution roadmap for understanding the multicellular compartmentation of specialized metabolism.</title>
        <authorList>
            <person name="Sun S."/>
            <person name="Shen X."/>
            <person name="Li Y."/>
            <person name="Li Y."/>
            <person name="Wang S."/>
            <person name="Li R."/>
            <person name="Zhang H."/>
            <person name="Shen G."/>
            <person name="Guo B."/>
            <person name="Wei J."/>
            <person name="Xu J."/>
            <person name="St-Pierre B."/>
            <person name="Chen S."/>
            <person name="Sun C."/>
        </authorList>
    </citation>
    <scope>NUCLEOTIDE SEQUENCE [LARGE SCALE GENOMIC DNA]</scope>
</reference>
<name>A0ACC0B662_CATRO</name>
<comment type="caution">
    <text evidence="1">The sequence shown here is derived from an EMBL/GenBank/DDBJ whole genome shotgun (WGS) entry which is preliminary data.</text>
</comment>
<dbReference type="EMBL" id="CM044704">
    <property type="protein sequence ID" value="KAI5668018.1"/>
    <property type="molecule type" value="Genomic_DNA"/>
</dbReference>
<proteinExistence type="predicted"/>
<protein>
    <submittedName>
        <fullName evidence="1">Uncharacterized protein</fullName>
    </submittedName>
</protein>